<evidence type="ECO:0000256" key="14">
    <source>
        <dbReference type="ARBA" id="ARBA00023098"/>
    </source>
</evidence>
<dbReference type="PANTHER" id="PTHR46382:SF1">
    <property type="entry name" value="PHOSPHATIDATE CYTIDYLYLTRANSFERASE"/>
    <property type="match status" value="1"/>
</dbReference>
<evidence type="ECO:0000313" key="21">
    <source>
        <dbReference type="Proteomes" id="UP000244519"/>
    </source>
</evidence>
<dbReference type="Pfam" id="PF01148">
    <property type="entry name" value="CTP_transf_1"/>
    <property type="match status" value="1"/>
</dbReference>
<keyword evidence="21" id="KW-1185">Reference proteome</keyword>
<comment type="catalytic activity">
    <reaction evidence="1 18">
        <text>a 1,2-diacyl-sn-glycero-3-phosphate + CTP + H(+) = a CDP-1,2-diacyl-sn-glycerol + diphosphate</text>
        <dbReference type="Rhea" id="RHEA:16229"/>
        <dbReference type="ChEBI" id="CHEBI:15378"/>
        <dbReference type="ChEBI" id="CHEBI:33019"/>
        <dbReference type="ChEBI" id="CHEBI:37563"/>
        <dbReference type="ChEBI" id="CHEBI:58332"/>
        <dbReference type="ChEBI" id="CHEBI:58608"/>
        <dbReference type="EC" id="2.7.7.41"/>
    </reaction>
</comment>
<feature type="transmembrane region" description="Helical" evidence="19">
    <location>
        <begin position="139"/>
        <end position="157"/>
    </location>
</feature>
<keyword evidence="15 19" id="KW-0472">Membrane</keyword>
<keyword evidence="8" id="KW-1003">Cell membrane</keyword>
<evidence type="ECO:0000256" key="13">
    <source>
        <dbReference type="ARBA" id="ARBA00022989"/>
    </source>
</evidence>
<keyword evidence="9" id="KW-0444">Lipid biosynthesis</keyword>
<dbReference type="AlphaFoldDB" id="A0A2U8BSY9"/>
<evidence type="ECO:0000313" key="20">
    <source>
        <dbReference type="EMBL" id="AWD33425.1"/>
    </source>
</evidence>
<feature type="transmembrane region" description="Helical" evidence="19">
    <location>
        <begin position="72"/>
        <end position="93"/>
    </location>
</feature>
<proteinExistence type="inferred from homology"/>
<accession>A0A2U8BSY9</accession>
<evidence type="ECO:0000256" key="11">
    <source>
        <dbReference type="ARBA" id="ARBA00022692"/>
    </source>
</evidence>
<name>A0A2U8BSY9_9RICK</name>
<dbReference type="GO" id="GO:0004605">
    <property type="term" value="F:phosphatidate cytidylyltransferase activity"/>
    <property type="evidence" value="ECO:0007669"/>
    <property type="project" value="UniProtKB-EC"/>
</dbReference>
<dbReference type="GO" id="GO:0016024">
    <property type="term" value="P:CDP-diacylglycerol biosynthetic process"/>
    <property type="evidence" value="ECO:0007669"/>
    <property type="project" value="UniProtKB-UniPathway"/>
</dbReference>
<dbReference type="PANTHER" id="PTHR46382">
    <property type="entry name" value="PHOSPHATIDATE CYTIDYLYLTRANSFERASE"/>
    <property type="match status" value="1"/>
</dbReference>
<evidence type="ECO:0000256" key="6">
    <source>
        <dbReference type="ARBA" id="ARBA00012487"/>
    </source>
</evidence>
<feature type="transmembrane region" description="Helical" evidence="19">
    <location>
        <begin position="99"/>
        <end position="119"/>
    </location>
</feature>
<keyword evidence="12 18" id="KW-0548">Nucleotidyltransferase</keyword>
<gene>
    <name evidence="20" type="ORF">Fsol_00646</name>
</gene>
<comment type="subcellular location">
    <subcellularLocation>
        <location evidence="2">Cell membrane</location>
        <topology evidence="2">Multi-pass membrane protein</topology>
    </subcellularLocation>
</comment>
<keyword evidence="14" id="KW-0443">Lipid metabolism</keyword>
<dbReference type="OrthoDB" id="9799199at2"/>
<protein>
    <recommendedName>
        <fullName evidence="7 18">Phosphatidate cytidylyltransferase</fullName>
        <ecNumber evidence="6 18">2.7.7.41</ecNumber>
    </recommendedName>
</protein>
<dbReference type="EC" id="2.7.7.41" evidence="6 18"/>
<evidence type="ECO:0000256" key="12">
    <source>
        <dbReference type="ARBA" id="ARBA00022695"/>
    </source>
</evidence>
<dbReference type="Proteomes" id="UP000244519">
    <property type="component" value="Chromosome"/>
</dbReference>
<sequence>MNHIGFLRNNFIARCFSGCFIVAASLCFNFFGGYLFLLYLAAIGLLMIVELRKMIVSYYGKISSGAHRRLKILEWMLLSIACVLCFIDSMLYIREVENGKWIVTLLFMIVWSTDTCAYISGKLFGKRCLPSYISPSKTYEGLFLSIIMTVIIVYPIIEMMQRYGVYSCTVSHLEHVVFILLLSVTSHCGDLLESVFKRHFMVKDSGSIIPGHGGVLDRFDSMMLASIVMRVYLSI</sequence>
<dbReference type="RefSeq" id="WP_108673436.1">
    <property type="nucleotide sequence ID" value="NZ_CP025989.1"/>
</dbReference>
<evidence type="ECO:0000256" key="18">
    <source>
        <dbReference type="RuleBase" id="RU003938"/>
    </source>
</evidence>
<evidence type="ECO:0000256" key="3">
    <source>
        <dbReference type="ARBA" id="ARBA00005119"/>
    </source>
</evidence>
<evidence type="ECO:0000256" key="8">
    <source>
        <dbReference type="ARBA" id="ARBA00022475"/>
    </source>
</evidence>
<evidence type="ECO:0000256" key="19">
    <source>
        <dbReference type="SAM" id="Phobius"/>
    </source>
</evidence>
<keyword evidence="13 19" id="KW-1133">Transmembrane helix</keyword>
<keyword evidence="16" id="KW-0594">Phospholipid biosynthesis</keyword>
<comment type="pathway">
    <text evidence="3 18">Phospholipid metabolism; CDP-diacylglycerol biosynthesis; CDP-diacylglycerol from sn-glycerol 3-phosphate: step 3/3.</text>
</comment>
<dbReference type="PROSITE" id="PS01315">
    <property type="entry name" value="CDS"/>
    <property type="match status" value="1"/>
</dbReference>
<dbReference type="KEGG" id="fso:Fsol_00646"/>
<evidence type="ECO:0000256" key="10">
    <source>
        <dbReference type="ARBA" id="ARBA00022679"/>
    </source>
</evidence>
<comment type="pathway">
    <text evidence="4">Lipid metabolism.</text>
</comment>
<keyword evidence="10 18" id="KW-0808">Transferase</keyword>
<evidence type="ECO:0000256" key="15">
    <source>
        <dbReference type="ARBA" id="ARBA00023136"/>
    </source>
</evidence>
<evidence type="ECO:0000256" key="2">
    <source>
        <dbReference type="ARBA" id="ARBA00004651"/>
    </source>
</evidence>
<reference evidence="20 21" key="1">
    <citation type="journal article" date="2018" name="Genome Biol. Evol.">
        <title>The Genome Sequence of "Candidatus Fokinia solitaria": Insights on Reductive Evolution in Rickettsiales.</title>
        <authorList>
            <person name="Floriano A.M."/>
            <person name="Castelli M."/>
            <person name="Krenek S."/>
            <person name="Berendonk T.U."/>
            <person name="Bazzocchi C."/>
            <person name="Petroni G."/>
            <person name="Sassera D."/>
        </authorList>
    </citation>
    <scope>NUCLEOTIDE SEQUENCE [LARGE SCALE GENOMIC DNA]</scope>
    <source>
        <strain evidence="20">Rio ETE_ALG 3VII</strain>
    </source>
</reference>
<evidence type="ECO:0000256" key="9">
    <source>
        <dbReference type="ARBA" id="ARBA00022516"/>
    </source>
</evidence>
<dbReference type="InterPro" id="IPR000374">
    <property type="entry name" value="PC_trans"/>
</dbReference>
<evidence type="ECO:0000256" key="17">
    <source>
        <dbReference type="ARBA" id="ARBA00023264"/>
    </source>
</evidence>
<keyword evidence="11 18" id="KW-0812">Transmembrane</keyword>
<organism evidence="20 21">
    <name type="scientific">Candidatus Fokinia solitaria</name>
    <dbReference type="NCBI Taxonomy" id="1802984"/>
    <lineage>
        <taxon>Bacteria</taxon>
        <taxon>Pseudomonadati</taxon>
        <taxon>Pseudomonadota</taxon>
        <taxon>Alphaproteobacteria</taxon>
        <taxon>Rickettsiales</taxon>
        <taxon>Candidatus Midichloriaceae</taxon>
        <taxon>Candidatus Fokinia</taxon>
    </lineage>
</organism>
<dbReference type="EMBL" id="CP025989">
    <property type="protein sequence ID" value="AWD33425.1"/>
    <property type="molecule type" value="Genomic_DNA"/>
</dbReference>
<evidence type="ECO:0000256" key="1">
    <source>
        <dbReference type="ARBA" id="ARBA00001698"/>
    </source>
</evidence>
<evidence type="ECO:0000256" key="16">
    <source>
        <dbReference type="ARBA" id="ARBA00023209"/>
    </source>
</evidence>
<dbReference type="GO" id="GO:0005886">
    <property type="term" value="C:plasma membrane"/>
    <property type="evidence" value="ECO:0007669"/>
    <property type="project" value="UniProtKB-SubCell"/>
</dbReference>
<evidence type="ECO:0000256" key="7">
    <source>
        <dbReference type="ARBA" id="ARBA00019373"/>
    </source>
</evidence>
<comment type="similarity">
    <text evidence="5 18">Belongs to the CDS family.</text>
</comment>
<evidence type="ECO:0000256" key="4">
    <source>
        <dbReference type="ARBA" id="ARBA00005189"/>
    </source>
</evidence>
<evidence type="ECO:0000256" key="5">
    <source>
        <dbReference type="ARBA" id="ARBA00010185"/>
    </source>
</evidence>
<keyword evidence="17" id="KW-1208">Phospholipid metabolism</keyword>
<dbReference type="UniPathway" id="UPA00557">
    <property type="reaction ID" value="UER00614"/>
</dbReference>